<evidence type="ECO:0000256" key="1">
    <source>
        <dbReference type="SAM" id="Phobius"/>
    </source>
</evidence>
<keyword evidence="3" id="KW-1185">Reference proteome</keyword>
<proteinExistence type="predicted"/>
<feature type="transmembrane region" description="Helical" evidence="1">
    <location>
        <begin position="62"/>
        <end position="81"/>
    </location>
</feature>
<feature type="transmembrane region" description="Helical" evidence="1">
    <location>
        <begin position="29"/>
        <end position="50"/>
    </location>
</feature>
<feature type="transmembrane region" description="Helical" evidence="1">
    <location>
        <begin position="224"/>
        <end position="246"/>
    </location>
</feature>
<dbReference type="KEGG" id="psq:PUNSTDRAFT_76736"/>
<keyword evidence="1" id="KW-0472">Membrane</keyword>
<protein>
    <submittedName>
        <fullName evidence="2">Uncharacterized protein</fullName>
    </submittedName>
</protein>
<dbReference type="OrthoDB" id="2905268at2759"/>
<dbReference type="eggNOG" id="ENOG502SKVI">
    <property type="taxonomic scope" value="Eukaryota"/>
</dbReference>
<keyword evidence="1" id="KW-0812">Transmembrane</keyword>
<dbReference type="EMBL" id="JH687556">
    <property type="protein sequence ID" value="EIN04127.1"/>
    <property type="molecule type" value="Genomic_DNA"/>
</dbReference>
<dbReference type="AlphaFoldDB" id="R7S2V7"/>
<accession>R7S2V7</accession>
<dbReference type="RefSeq" id="XP_007388598.1">
    <property type="nucleotide sequence ID" value="XM_007388536.1"/>
</dbReference>
<dbReference type="Proteomes" id="UP000054196">
    <property type="component" value="Unassembled WGS sequence"/>
</dbReference>
<gene>
    <name evidence="2" type="ORF">PUNSTDRAFT_76736</name>
</gene>
<feature type="transmembrane region" description="Helical" evidence="1">
    <location>
        <begin position="143"/>
        <end position="168"/>
    </location>
</feature>
<name>R7S2V7_PUNST</name>
<evidence type="ECO:0000313" key="3">
    <source>
        <dbReference type="Proteomes" id="UP000054196"/>
    </source>
</evidence>
<organism evidence="2 3">
    <name type="scientific">Punctularia strigosozonata (strain HHB-11173)</name>
    <name type="common">White-rot fungus</name>
    <dbReference type="NCBI Taxonomy" id="741275"/>
    <lineage>
        <taxon>Eukaryota</taxon>
        <taxon>Fungi</taxon>
        <taxon>Dikarya</taxon>
        <taxon>Basidiomycota</taxon>
        <taxon>Agaricomycotina</taxon>
        <taxon>Agaricomycetes</taxon>
        <taxon>Corticiales</taxon>
        <taxon>Punctulariaceae</taxon>
        <taxon>Punctularia</taxon>
    </lineage>
</organism>
<dbReference type="OMA" id="FTETANY"/>
<dbReference type="GeneID" id="18885669"/>
<keyword evidence="1" id="KW-1133">Transmembrane helix</keyword>
<reference evidence="3" key="1">
    <citation type="journal article" date="2012" name="Science">
        <title>The Paleozoic origin of enzymatic lignin decomposition reconstructed from 31 fungal genomes.</title>
        <authorList>
            <person name="Floudas D."/>
            <person name="Binder M."/>
            <person name="Riley R."/>
            <person name="Barry K."/>
            <person name="Blanchette R.A."/>
            <person name="Henrissat B."/>
            <person name="Martinez A.T."/>
            <person name="Otillar R."/>
            <person name="Spatafora J.W."/>
            <person name="Yadav J.S."/>
            <person name="Aerts A."/>
            <person name="Benoit I."/>
            <person name="Boyd A."/>
            <person name="Carlson A."/>
            <person name="Copeland A."/>
            <person name="Coutinho P.M."/>
            <person name="de Vries R.P."/>
            <person name="Ferreira P."/>
            <person name="Findley K."/>
            <person name="Foster B."/>
            <person name="Gaskell J."/>
            <person name="Glotzer D."/>
            <person name="Gorecki P."/>
            <person name="Heitman J."/>
            <person name="Hesse C."/>
            <person name="Hori C."/>
            <person name="Igarashi K."/>
            <person name="Jurgens J.A."/>
            <person name="Kallen N."/>
            <person name="Kersten P."/>
            <person name="Kohler A."/>
            <person name="Kuees U."/>
            <person name="Kumar T.K.A."/>
            <person name="Kuo A."/>
            <person name="LaButti K."/>
            <person name="Larrondo L.F."/>
            <person name="Lindquist E."/>
            <person name="Ling A."/>
            <person name="Lombard V."/>
            <person name="Lucas S."/>
            <person name="Lundell T."/>
            <person name="Martin R."/>
            <person name="McLaughlin D.J."/>
            <person name="Morgenstern I."/>
            <person name="Morin E."/>
            <person name="Murat C."/>
            <person name="Nagy L.G."/>
            <person name="Nolan M."/>
            <person name="Ohm R.A."/>
            <person name="Patyshakuliyeva A."/>
            <person name="Rokas A."/>
            <person name="Ruiz-Duenas F.J."/>
            <person name="Sabat G."/>
            <person name="Salamov A."/>
            <person name="Samejima M."/>
            <person name="Schmutz J."/>
            <person name="Slot J.C."/>
            <person name="St John F."/>
            <person name="Stenlid J."/>
            <person name="Sun H."/>
            <person name="Sun S."/>
            <person name="Syed K."/>
            <person name="Tsang A."/>
            <person name="Wiebenga A."/>
            <person name="Young D."/>
            <person name="Pisabarro A."/>
            <person name="Eastwood D.C."/>
            <person name="Martin F."/>
            <person name="Cullen D."/>
            <person name="Grigoriev I.V."/>
            <person name="Hibbett D.S."/>
        </authorList>
    </citation>
    <scope>NUCLEOTIDE SEQUENCE [LARGE SCALE GENOMIC DNA]</scope>
    <source>
        <strain evidence="3">HHB-11173 SS5</strain>
    </source>
</reference>
<sequence length="363" mass="40458">MSTFRVSKWAPANETEADLLSERENLNGAVLGGVGYGVHATLFFICLDLLIKQLKSHPKRSYAMLVYIVMLFILGSLGNAANIKFNEMVFVDNRDYPGGPNAYFVEQNGVWINVLSYGVYIVNTWLQDGLLLYRFHLIWNSNLWLTAIPGVFYTVSVVMSCLLLSQIAEPGDNIWKQLSVKFALTYWCISIGATLLLTTLIVVRLLYMRYKLRKVMGPHHRSPYLSISTILVESAFLYCAVGLAFIITYARNDPAQNIFLPVLGQVQSIAPLLIIMRTCQGRAWTKDTAKMVTTTGDTFASDSTKVVPMTPLRLRSRRDPEAQATTNWSIPAVDISSQNSAEHALNPSESLPSFVVSGEKATL</sequence>
<feature type="transmembrane region" description="Helical" evidence="1">
    <location>
        <begin position="258"/>
        <end position="276"/>
    </location>
</feature>
<evidence type="ECO:0000313" key="2">
    <source>
        <dbReference type="EMBL" id="EIN04127.1"/>
    </source>
</evidence>
<dbReference type="HOGENOM" id="CLU_044614_0_2_1"/>
<feature type="transmembrane region" description="Helical" evidence="1">
    <location>
        <begin position="184"/>
        <end position="203"/>
    </location>
</feature>